<dbReference type="Proteomes" id="UP001595850">
    <property type="component" value="Unassembled WGS sequence"/>
</dbReference>
<name>A0ABV8IBC8_9ACTN</name>
<gene>
    <name evidence="5" type="ORF">ACFOWE_23760</name>
</gene>
<dbReference type="InterPro" id="IPR041698">
    <property type="entry name" value="Methyltransf_25"/>
</dbReference>
<organism evidence="5 6">
    <name type="scientific">Planomonospora corallina</name>
    <dbReference type="NCBI Taxonomy" id="1806052"/>
    <lineage>
        <taxon>Bacteria</taxon>
        <taxon>Bacillati</taxon>
        <taxon>Actinomycetota</taxon>
        <taxon>Actinomycetes</taxon>
        <taxon>Streptosporangiales</taxon>
        <taxon>Streptosporangiaceae</taxon>
        <taxon>Planomonospora</taxon>
    </lineage>
</organism>
<dbReference type="GO" id="GO:0032259">
    <property type="term" value="P:methylation"/>
    <property type="evidence" value="ECO:0007669"/>
    <property type="project" value="UniProtKB-KW"/>
</dbReference>
<evidence type="ECO:0000259" key="4">
    <source>
        <dbReference type="Pfam" id="PF13649"/>
    </source>
</evidence>
<dbReference type="CDD" id="cd02440">
    <property type="entry name" value="AdoMet_MTases"/>
    <property type="match status" value="1"/>
</dbReference>
<keyword evidence="3" id="KW-0949">S-adenosyl-L-methionine</keyword>
<keyword evidence="1 5" id="KW-0489">Methyltransferase</keyword>
<dbReference type="PANTHER" id="PTHR43464:SF19">
    <property type="entry name" value="UBIQUINONE BIOSYNTHESIS O-METHYLTRANSFERASE, MITOCHONDRIAL"/>
    <property type="match status" value="1"/>
</dbReference>
<evidence type="ECO:0000256" key="3">
    <source>
        <dbReference type="ARBA" id="ARBA00022691"/>
    </source>
</evidence>
<dbReference type="InterPro" id="IPR029063">
    <property type="entry name" value="SAM-dependent_MTases_sf"/>
</dbReference>
<protein>
    <submittedName>
        <fullName evidence="5">SAM-dependent methyltransferase</fullName>
        <ecNumber evidence="5">2.1.1.-</ecNumber>
    </submittedName>
</protein>
<accession>A0ABV8IBC8</accession>
<keyword evidence="6" id="KW-1185">Reference proteome</keyword>
<evidence type="ECO:0000313" key="6">
    <source>
        <dbReference type="Proteomes" id="UP001595850"/>
    </source>
</evidence>
<keyword evidence="2 5" id="KW-0808">Transferase</keyword>
<dbReference type="Pfam" id="PF13649">
    <property type="entry name" value="Methyltransf_25"/>
    <property type="match status" value="1"/>
</dbReference>
<dbReference type="Gene3D" id="3.40.50.150">
    <property type="entry name" value="Vaccinia Virus protein VP39"/>
    <property type="match status" value="1"/>
</dbReference>
<proteinExistence type="predicted"/>
<comment type="caution">
    <text evidence="5">The sequence shown here is derived from an EMBL/GenBank/DDBJ whole genome shotgun (WGS) entry which is preliminary data.</text>
</comment>
<feature type="domain" description="Methyltransferase" evidence="4">
    <location>
        <begin position="55"/>
        <end position="149"/>
    </location>
</feature>
<reference evidence="6" key="1">
    <citation type="journal article" date="2019" name="Int. J. Syst. Evol. Microbiol.">
        <title>The Global Catalogue of Microorganisms (GCM) 10K type strain sequencing project: providing services to taxonomists for standard genome sequencing and annotation.</title>
        <authorList>
            <consortium name="The Broad Institute Genomics Platform"/>
            <consortium name="The Broad Institute Genome Sequencing Center for Infectious Disease"/>
            <person name="Wu L."/>
            <person name="Ma J."/>
        </authorList>
    </citation>
    <scope>NUCLEOTIDE SEQUENCE [LARGE SCALE GENOMIC DNA]</scope>
    <source>
        <strain evidence="6">TBRC 4489</strain>
    </source>
</reference>
<dbReference type="RefSeq" id="WP_377291399.1">
    <property type="nucleotide sequence ID" value="NZ_JBHSBM010000026.1"/>
</dbReference>
<dbReference type="EC" id="2.1.1.-" evidence="5"/>
<evidence type="ECO:0000313" key="5">
    <source>
        <dbReference type="EMBL" id="MFC4061327.1"/>
    </source>
</evidence>
<dbReference type="GO" id="GO:0008168">
    <property type="term" value="F:methyltransferase activity"/>
    <property type="evidence" value="ECO:0007669"/>
    <property type="project" value="UniProtKB-KW"/>
</dbReference>
<evidence type="ECO:0000256" key="2">
    <source>
        <dbReference type="ARBA" id="ARBA00022679"/>
    </source>
</evidence>
<sequence length="223" mass="24159">MTTGKAEGTRMSYDGMSDEEFWDARYGGSHQRVWSGDPNVALVAEGSDLEPGRALDLGCGEGGDAIWLARRGWRVTAVDISGVVLERAARSAEEAGVAGRIDWQRHDLGVSFPEGEFDLVSAHFLHSPGAGMPREKILRAAASAVAPGGVLLIVGHAGPPPWDPDGYPEVHLPTPQEVLEGLALPRDGWRVLRCEEYEREQAGPEGRPFTRTDNVLKVRRLDG</sequence>
<dbReference type="PANTHER" id="PTHR43464">
    <property type="entry name" value="METHYLTRANSFERASE"/>
    <property type="match status" value="1"/>
</dbReference>
<dbReference type="SUPFAM" id="SSF53335">
    <property type="entry name" value="S-adenosyl-L-methionine-dependent methyltransferases"/>
    <property type="match status" value="1"/>
</dbReference>
<evidence type="ECO:0000256" key="1">
    <source>
        <dbReference type="ARBA" id="ARBA00022603"/>
    </source>
</evidence>
<dbReference type="EMBL" id="JBHSBM010000026">
    <property type="protein sequence ID" value="MFC4061327.1"/>
    <property type="molecule type" value="Genomic_DNA"/>
</dbReference>